<feature type="transmembrane region" description="Helical" evidence="2">
    <location>
        <begin position="12"/>
        <end position="32"/>
    </location>
</feature>
<dbReference type="EMBL" id="JAJIUS010000069">
    <property type="protein sequence ID" value="MCC8635806.1"/>
    <property type="molecule type" value="Genomic_DNA"/>
</dbReference>
<evidence type="ECO:0000313" key="3">
    <source>
        <dbReference type="EMBL" id="MCC8635806.1"/>
    </source>
</evidence>
<name>A0ABS8LN69_XANEU</name>
<feature type="region of interest" description="Disordered" evidence="1">
    <location>
        <begin position="98"/>
        <end position="121"/>
    </location>
</feature>
<keyword evidence="4" id="KW-1185">Reference proteome</keyword>
<evidence type="ECO:0008006" key="5">
    <source>
        <dbReference type="Google" id="ProtNLM"/>
    </source>
</evidence>
<gene>
    <name evidence="3" type="ORF">LN463_12645</name>
</gene>
<proteinExistence type="predicted"/>
<evidence type="ECO:0000256" key="2">
    <source>
        <dbReference type="SAM" id="Phobius"/>
    </source>
</evidence>
<protein>
    <recommendedName>
        <fullName evidence="5">DUF3592 domain-containing protein</fullName>
    </recommendedName>
</protein>
<dbReference type="RefSeq" id="WP_011346207.1">
    <property type="nucleotide sequence ID" value="NZ_JAJITJ010000058.1"/>
</dbReference>
<reference evidence="3" key="1">
    <citation type="submission" date="2021-11" db="EMBL/GenBank/DDBJ databases">
        <title>Genome resources and taxonomic validation of 89 Xanthomonas strains.</title>
        <authorList>
            <person name="Tambong J.T."/>
        </authorList>
    </citation>
    <scope>NUCLEOTIDE SEQUENCE</scope>
    <source>
        <strain evidence="3">Xv 72</strain>
    </source>
</reference>
<accession>A0ABS8LN69</accession>
<comment type="caution">
    <text evidence="3">The sequence shown here is derived from an EMBL/GenBank/DDBJ whole genome shotgun (WGS) entry which is preliminary data.</text>
</comment>
<organism evidence="3 4">
    <name type="scientific">Xanthomonas euvesicatoria pv. euvesicatoria</name>
    <dbReference type="NCBI Taxonomy" id="2753541"/>
    <lineage>
        <taxon>Bacteria</taxon>
        <taxon>Pseudomonadati</taxon>
        <taxon>Pseudomonadota</taxon>
        <taxon>Gammaproteobacteria</taxon>
        <taxon>Lysobacterales</taxon>
        <taxon>Lysobacteraceae</taxon>
        <taxon>Xanthomonas</taxon>
    </lineage>
</organism>
<sequence length="121" mass="13014">MNYRRLAHGAKFWLWVALFVAYSAAAVSIVMIDTADHRYQPLSVKSTSVTGDEQQRRRGASQVAAVYRASSAMPFSTLPAGSTFQVVWPDGSTETMTVVDPSSASGIVPVPGSQQAPAPRR</sequence>
<feature type="compositionally biased region" description="Polar residues" evidence="1">
    <location>
        <begin position="112"/>
        <end position="121"/>
    </location>
</feature>
<evidence type="ECO:0000313" key="4">
    <source>
        <dbReference type="Proteomes" id="UP001430605"/>
    </source>
</evidence>
<keyword evidence="2" id="KW-1133">Transmembrane helix</keyword>
<evidence type="ECO:0000256" key="1">
    <source>
        <dbReference type="SAM" id="MobiDB-lite"/>
    </source>
</evidence>
<keyword evidence="2" id="KW-0472">Membrane</keyword>
<keyword evidence="2" id="KW-0812">Transmembrane</keyword>
<dbReference type="Proteomes" id="UP001430605">
    <property type="component" value="Unassembled WGS sequence"/>
</dbReference>